<evidence type="ECO:0000313" key="3">
    <source>
        <dbReference type="Proteomes" id="UP000515135"/>
    </source>
</evidence>
<keyword evidence="2" id="KW-0812">Transmembrane</keyword>
<feature type="transmembrane region" description="Helical" evidence="2">
    <location>
        <begin position="34"/>
        <end position="53"/>
    </location>
</feature>
<accession>A0A6P5AI08</accession>
<reference evidence="4" key="1">
    <citation type="submission" date="2025-08" db="UniProtKB">
        <authorList>
            <consortium name="RefSeq"/>
        </authorList>
    </citation>
    <scope>IDENTIFICATION</scope>
    <source>
        <tissue evidence="4">Gonad</tissue>
    </source>
</reference>
<feature type="region of interest" description="Disordered" evidence="1">
    <location>
        <begin position="71"/>
        <end position="94"/>
    </location>
</feature>
<dbReference type="InterPro" id="IPR042465">
    <property type="entry name" value="XXLT1"/>
</dbReference>
<keyword evidence="2" id="KW-1133">Transmembrane helix</keyword>
<dbReference type="PANTHER" id="PTHR46612:SF1">
    <property type="entry name" value="XYLOSIDE XYLOSYLTRANSFERASE 1"/>
    <property type="match status" value="1"/>
</dbReference>
<keyword evidence="3" id="KW-1185">Reference proteome</keyword>
<evidence type="ECO:0000256" key="2">
    <source>
        <dbReference type="SAM" id="Phobius"/>
    </source>
</evidence>
<dbReference type="KEGG" id="bbel:109486527"/>
<name>A0A6P5AI08_BRABE</name>
<dbReference type="AlphaFoldDB" id="A0A6P5AI08"/>
<organism evidence="3 4">
    <name type="scientific">Branchiostoma belcheri</name>
    <name type="common">Amphioxus</name>
    <dbReference type="NCBI Taxonomy" id="7741"/>
    <lineage>
        <taxon>Eukaryota</taxon>
        <taxon>Metazoa</taxon>
        <taxon>Chordata</taxon>
        <taxon>Cephalochordata</taxon>
        <taxon>Leptocardii</taxon>
        <taxon>Amphioxiformes</taxon>
        <taxon>Branchiostomatidae</taxon>
        <taxon>Branchiostoma</taxon>
    </lineage>
</organism>
<protein>
    <submittedName>
        <fullName evidence="4">Xyloside xylosyltransferase 1-like</fullName>
    </submittedName>
</protein>
<dbReference type="Pfam" id="PF01501">
    <property type="entry name" value="Glyco_transf_8"/>
    <property type="match status" value="1"/>
</dbReference>
<proteinExistence type="predicted"/>
<dbReference type="RefSeq" id="XP_019645924.1">
    <property type="nucleotide sequence ID" value="XM_019790365.1"/>
</dbReference>
<dbReference type="GO" id="GO:0140560">
    <property type="term" value="F:xylosyl alpha-1,3-xylosyltransferase activity"/>
    <property type="evidence" value="ECO:0007669"/>
    <property type="project" value="TreeGrafter"/>
</dbReference>
<dbReference type="SUPFAM" id="SSF53448">
    <property type="entry name" value="Nucleotide-diphospho-sugar transferases"/>
    <property type="match status" value="1"/>
</dbReference>
<dbReference type="GO" id="GO:0005789">
    <property type="term" value="C:endoplasmic reticulum membrane"/>
    <property type="evidence" value="ECO:0007669"/>
    <property type="project" value="TreeGrafter"/>
</dbReference>
<evidence type="ECO:0000313" key="4">
    <source>
        <dbReference type="RefSeq" id="XP_019645924.1"/>
    </source>
</evidence>
<dbReference type="GeneID" id="109486527"/>
<sequence>MARGGAGNKRSNVASSSFRHFHTLQMGLKMLTSLKFWAAVLVVALVLGFYQLAGRETFSDVLAKEKEISAAHMGHQDSPADPSKTKTHAAKADAKEGLNLVQDAKGQQEEVEEDQDSEKDDSQEVEYHVLQMFTKAGNNRGLIDKFKLCFNSMMQKSTIRPDRGEILHLHLVSDPDSRPIAEGIVGTWLQKGLLKVRYVSIMAFLPFQLSFHDPAELTETLYPIVQPMQEKFSAGAKSYYGDSIFFLSVGMHQVFPAETKRIVQLDCDLKFRSDVRELFEMFDRFESGNVIGIAQEQQPVYRHTFWQYRNEHKGTKVGDPPPDGQPGFNSGVLLLDLDRMRESGLYNSLLDGNVVRNMSEEFHFKGHLGDQDYFTLLSYRYPQLFHVLPCTWNRQLCTWWRDKGYQEVFDFYNDCAGEVNIYHGNCNTPIPDG</sequence>
<dbReference type="GO" id="GO:0016266">
    <property type="term" value="P:protein O-linked glycosylation via N-acetyl-galactosamine"/>
    <property type="evidence" value="ECO:0007669"/>
    <property type="project" value="TreeGrafter"/>
</dbReference>
<dbReference type="PANTHER" id="PTHR46612">
    <property type="entry name" value="XYLOSIDE XYLOSYLTRANSFERASE 1"/>
    <property type="match status" value="1"/>
</dbReference>
<dbReference type="Proteomes" id="UP000515135">
    <property type="component" value="Unplaced"/>
</dbReference>
<dbReference type="Gene3D" id="3.90.550.10">
    <property type="entry name" value="Spore Coat Polysaccharide Biosynthesis Protein SpsA, Chain A"/>
    <property type="match status" value="1"/>
</dbReference>
<gene>
    <name evidence="4" type="primary">LOC109486527</name>
</gene>
<dbReference type="OrthoDB" id="411524at2759"/>
<evidence type="ECO:0000256" key="1">
    <source>
        <dbReference type="SAM" id="MobiDB-lite"/>
    </source>
</evidence>
<dbReference type="InterPro" id="IPR002495">
    <property type="entry name" value="Glyco_trans_8"/>
</dbReference>
<dbReference type="InterPro" id="IPR029044">
    <property type="entry name" value="Nucleotide-diphossugar_trans"/>
</dbReference>
<keyword evidence="2" id="KW-0472">Membrane</keyword>